<evidence type="ECO:0000313" key="11">
    <source>
        <dbReference type="Proteomes" id="UP001324634"/>
    </source>
</evidence>
<dbReference type="InterPro" id="IPR009000">
    <property type="entry name" value="Transl_B-barrel_sf"/>
</dbReference>
<evidence type="ECO:0000256" key="1">
    <source>
        <dbReference type="ARBA" id="ARBA00006540"/>
    </source>
</evidence>
<evidence type="ECO:0000256" key="4">
    <source>
        <dbReference type="ARBA" id="ARBA00022980"/>
    </source>
</evidence>
<dbReference type="GO" id="GO:0003735">
    <property type="term" value="F:structural constituent of ribosome"/>
    <property type="evidence" value="ECO:0007669"/>
    <property type="project" value="UniProtKB-UniRule"/>
</dbReference>
<dbReference type="InterPro" id="IPR019927">
    <property type="entry name" value="Ribosomal_uL3_bac/org-type"/>
</dbReference>
<dbReference type="HAMAP" id="MF_01325_B">
    <property type="entry name" value="Ribosomal_uL3_B"/>
    <property type="match status" value="1"/>
</dbReference>
<comment type="subunit">
    <text evidence="7 9">Part of the 50S ribosomal subunit. Forms a cluster with proteins L14 and L19.</text>
</comment>
<dbReference type="RefSeq" id="WP_321395436.1">
    <property type="nucleotide sequence ID" value="NZ_CP139487.1"/>
</dbReference>
<dbReference type="Gene3D" id="3.30.160.810">
    <property type="match status" value="1"/>
</dbReference>
<comment type="function">
    <text evidence="7 9">One of the primary rRNA binding proteins, it binds directly near the 3'-end of the 23S rRNA, where it nucleates assembly of the 50S subunit.</text>
</comment>
<dbReference type="Gene3D" id="2.40.30.10">
    <property type="entry name" value="Translation factors"/>
    <property type="match status" value="1"/>
</dbReference>
<comment type="similarity">
    <text evidence="1 7 8">Belongs to the universal ribosomal protein uL3 family.</text>
</comment>
<evidence type="ECO:0000256" key="9">
    <source>
        <dbReference type="RuleBase" id="RU003906"/>
    </source>
</evidence>
<dbReference type="Pfam" id="PF00297">
    <property type="entry name" value="Ribosomal_L3"/>
    <property type="match status" value="1"/>
</dbReference>
<accession>A0AAX4HPW8</accession>
<keyword evidence="11" id="KW-1185">Reference proteome</keyword>
<dbReference type="GO" id="GO:0019843">
    <property type="term" value="F:rRNA binding"/>
    <property type="evidence" value="ECO:0007669"/>
    <property type="project" value="UniProtKB-UniRule"/>
</dbReference>
<dbReference type="GO" id="GO:0006412">
    <property type="term" value="P:translation"/>
    <property type="evidence" value="ECO:0007669"/>
    <property type="project" value="UniProtKB-UniRule"/>
</dbReference>
<dbReference type="Proteomes" id="UP001324634">
    <property type="component" value="Chromosome"/>
</dbReference>
<dbReference type="PROSITE" id="PS00474">
    <property type="entry name" value="RIBOSOMAL_L3"/>
    <property type="match status" value="1"/>
</dbReference>
<protein>
    <recommendedName>
        <fullName evidence="6 7">Large ribosomal subunit protein uL3</fullName>
    </recommendedName>
</protein>
<dbReference type="NCBIfam" id="TIGR03625">
    <property type="entry name" value="L3_bact"/>
    <property type="match status" value="1"/>
</dbReference>
<evidence type="ECO:0000256" key="7">
    <source>
        <dbReference type="HAMAP-Rule" id="MF_01325"/>
    </source>
</evidence>
<reference evidence="10 11" key="1">
    <citation type="submission" date="2023-11" db="EMBL/GenBank/DDBJ databases">
        <title>Peredibacter starrii A3.12.</title>
        <authorList>
            <person name="Mitchell R.J."/>
        </authorList>
    </citation>
    <scope>NUCLEOTIDE SEQUENCE [LARGE SCALE GENOMIC DNA]</scope>
    <source>
        <strain evidence="10 11">A3.12</strain>
    </source>
</reference>
<organism evidence="10 11">
    <name type="scientific">Peredibacter starrii</name>
    <dbReference type="NCBI Taxonomy" id="28202"/>
    <lineage>
        <taxon>Bacteria</taxon>
        <taxon>Pseudomonadati</taxon>
        <taxon>Bdellovibrionota</taxon>
        <taxon>Bacteriovoracia</taxon>
        <taxon>Bacteriovoracales</taxon>
        <taxon>Bacteriovoracaceae</taxon>
        <taxon>Peredibacter</taxon>
    </lineage>
</organism>
<dbReference type="AlphaFoldDB" id="A0AAX4HPW8"/>
<evidence type="ECO:0000256" key="2">
    <source>
        <dbReference type="ARBA" id="ARBA00022730"/>
    </source>
</evidence>
<dbReference type="SUPFAM" id="SSF50447">
    <property type="entry name" value="Translation proteins"/>
    <property type="match status" value="1"/>
</dbReference>
<evidence type="ECO:0000256" key="5">
    <source>
        <dbReference type="ARBA" id="ARBA00023274"/>
    </source>
</evidence>
<evidence type="ECO:0000313" key="10">
    <source>
        <dbReference type="EMBL" id="WPU65255.1"/>
    </source>
</evidence>
<dbReference type="EMBL" id="CP139487">
    <property type="protein sequence ID" value="WPU65255.1"/>
    <property type="molecule type" value="Genomic_DNA"/>
</dbReference>
<dbReference type="InterPro" id="IPR019926">
    <property type="entry name" value="Ribosomal_uL3_CS"/>
</dbReference>
<gene>
    <name evidence="7 10" type="primary">rplC</name>
    <name evidence="10" type="ORF">SOO65_00650</name>
</gene>
<evidence type="ECO:0000256" key="8">
    <source>
        <dbReference type="RuleBase" id="RU003905"/>
    </source>
</evidence>
<dbReference type="PANTHER" id="PTHR11229:SF16">
    <property type="entry name" value="LARGE RIBOSOMAL SUBUNIT PROTEIN UL3C"/>
    <property type="match status" value="1"/>
</dbReference>
<dbReference type="InterPro" id="IPR000597">
    <property type="entry name" value="Ribosomal_uL3"/>
</dbReference>
<keyword evidence="3 7" id="KW-0694">RNA-binding</keyword>
<keyword evidence="2 7" id="KW-0699">rRNA-binding</keyword>
<proteinExistence type="inferred from homology"/>
<name>A0AAX4HPW8_9BACT</name>
<keyword evidence="4 7" id="KW-0689">Ribosomal protein</keyword>
<evidence type="ECO:0000256" key="6">
    <source>
        <dbReference type="ARBA" id="ARBA00035243"/>
    </source>
</evidence>
<evidence type="ECO:0000256" key="3">
    <source>
        <dbReference type="ARBA" id="ARBA00022884"/>
    </source>
</evidence>
<dbReference type="PANTHER" id="PTHR11229">
    <property type="entry name" value="50S RIBOSOMAL PROTEIN L3"/>
    <property type="match status" value="1"/>
</dbReference>
<dbReference type="FunFam" id="2.40.30.10:FF:000004">
    <property type="entry name" value="50S ribosomal protein L3"/>
    <property type="match status" value="1"/>
</dbReference>
<sequence>MSDAKVSLPAFYGIKAGMTRIFDQNGNHVPVTVVKLIPNVISQVKTVEKDGYTAYQVAYNEKRESLITSPVKGHLKKANIEKNFSEFSEISVSEVAADALGKEASLDAFPVATYVDVTGPSKGKGTAGVMKRWNFQGGPAAHGSHFHRRPGSIGCRATPARVFANKKMPGHLGVETSTVQNVQVVEVNLEAGYMLLKGSIPGSKNGFVRVAKAVKK</sequence>
<dbReference type="KEGG" id="psti:SOO65_00650"/>
<dbReference type="GO" id="GO:0022625">
    <property type="term" value="C:cytosolic large ribosomal subunit"/>
    <property type="evidence" value="ECO:0007669"/>
    <property type="project" value="TreeGrafter"/>
</dbReference>
<keyword evidence="5 7" id="KW-0687">Ribonucleoprotein</keyword>